<dbReference type="Gene3D" id="3.30.559.10">
    <property type="entry name" value="Chloramphenicol acetyltransferase-like domain"/>
    <property type="match status" value="1"/>
</dbReference>
<feature type="region of interest" description="Disordered" evidence="5">
    <location>
        <begin position="169"/>
        <end position="212"/>
    </location>
</feature>
<proteinExistence type="inferred from homology"/>
<keyword evidence="7" id="KW-0670">Pyruvate</keyword>
<evidence type="ECO:0000256" key="5">
    <source>
        <dbReference type="SAM" id="MobiDB-lite"/>
    </source>
</evidence>
<dbReference type="CDD" id="cd06849">
    <property type="entry name" value="lipoyl_domain"/>
    <property type="match status" value="1"/>
</dbReference>
<gene>
    <name evidence="7" type="primary">LAT1_2</name>
    <name evidence="7" type="ORF">BG015_005636</name>
</gene>
<evidence type="ECO:0000313" key="7">
    <source>
        <dbReference type="EMBL" id="KAF9122177.1"/>
    </source>
</evidence>
<protein>
    <recommendedName>
        <fullName evidence="4">Dihydrolipoamide acetyltransferase component of pyruvate dehydrogenase complex</fullName>
        <ecNumber evidence="4">2.3.1.-</ecNumber>
    </recommendedName>
</protein>
<dbReference type="GO" id="GO:0006086">
    <property type="term" value="P:pyruvate decarboxylation to acetyl-CoA"/>
    <property type="evidence" value="ECO:0007669"/>
    <property type="project" value="InterPro"/>
</dbReference>
<dbReference type="InterPro" id="IPR003016">
    <property type="entry name" value="2-oxoA_DH_lipoyl-BS"/>
</dbReference>
<reference evidence="7" key="1">
    <citation type="journal article" date="2020" name="Fungal Divers.">
        <title>Resolving the Mortierellaceae phylogeny through synthesis of multi-gene phylogenetics and phylogenomics.</title>
        <authorList>
            <person name="Vandepol N."/>
            <person name="Liber J."/>
            <person name="Desiro A."/>
            <person name="Na H."/>
            <person name="Kennedy M."/>
            <person name="Barry K."/>
            <person name="Grigoriev I.V."/>
            <person name="Miller A.N."/>
            <person name="O'Donnell K."/>
            <person name="Stajich J.E."/>
            <person name="Bonito G."/>
        </authorList>
    </citation>
    <scope>NUCLEOTIDE SEQUENCE</scope>
    <source>
        <strain evidence="7">NRRL 6426</strain>
    </source>
</reference>
<evidence type="ECO:0000256" key="3">
    <source>
        <dbReference type="ARBA" id="ARBA00022946"/>
    </source>
</evidence>
<dbReference type="OrthoDB" id="537444at2759"/>
<dbReference type="InterPro" id="IPR001078">
    <property type="entry name" value="2-oxoacid_DH_actylTfrase"/>
</dbReference>
<dbReference type="GO" id="GO:0004742">
    <property type="term" value="F:dihydrolipoyllysine-residue acetyltransferase activity"/>
    <property type="evidence" value="ECO:0007669"/>
    <property type="project" value="TreeGrafter"/>
</dbReference>
<feature type="compositionally biased region" description="Low complexity" evidence="5">
    <location>
        <begin position="202"/>
        <end position="212"/>
    </location>
</feature>
<dbReference type="FunFam" id="3.30.559.10:FF:000003">
    <property type="entry name" value="Acetyltransferase component of pyruvate dehydrogenase complex"/>
    <property type="match status" value="1"/>
</dbReference>
<dbReference type="PROSITE" id="PS50968">
    <property type="entry name" value="BIOTINYL_LIPOYL"/>
    <property type="match status" value="1"/>
</dbReference>
<accession>A0A9P5UWH7</accession>
<dbReference type="SUPFAM" id="SSF51230">
    <property type="entry name" value="Single hybrid motif"/>
    <property type="match status" value="1"/>
</dbReference>
<feature type="domain" description="Lipoyl-binding" evidence="6">
    <location>
        <begin position="76"/>
        <end position="152"/>
    </location>
</feature>
<keyword evidence="2 4" id="KW-0450">Lipoyl</keyword>
<dbReference type="InterPro" id="IPR023213">
    <property type="entry name" value="CAT-like_dom_sf"/>
</dbReference>
<evidence type="ECO:0000259" key="6">
    <source>
        <dbReference type="PROSITE" id="PS50968"/>
    </source>
</evidence>
<name>A0A9P5UWH7_9FUNG</name>
<evidence type="ECO:0000256" key="2">
    <source>
        <dbReference type="ARBA" id="ARBA00022823"/>
    </source>
</evidence>
<comment type="similarity">
    <text evidence="1 4">Belongs to the 2-oxoacid dehydrogenase family.</text>
</comment>
<evidence type="ECO:0000313" key="8">
    <source>
        <dbReference type="Proteomes" id="UP000748756"/>
    </source>
</evidence>
<dbReference type="Pfam" id="PF00198">
    <property type="entry name" value="2-oxoacid_dh"/>
    <property type="match status" value="1"/>
</dbReference>
<dbReference type="Proteomes" id="UP000748756">
    <property type="component" value="Unassembled WGS sequence"/>
</dbReference>
<evidence type="ECO:0000256" key="4">
    <source>
        <dbReference type="RuleBase" id="RU003423"/>
    </source>
</evidence>
<dbReference type="EC" id="2.3.1.-" evidence="4"/>
<dbReference type="PROSITE" id="PS00189">
    <property type="entry name" value="LIPOYL"/>
    <property type="match status" value="1"/>
</dbReference>
<dbReference type="InterPro" id="IPR011053">
    <property type="entry name" value="Single_hybrid_motif"/>
</dbReference>
<keyword evidence="8" id="KW-1185">Reference proteome</keyword>
<dbReference type="EMBL" id="JAAAUQ010002610">
    <property type="protein sequence ID" value="KAF9122177.1"/>
    <property type="molecule type" value="Genomic_DNA"/>
</dbReference>
<dbReference type="Pfam" id="PF00364">
    <property type="entry name" value="Biotin_lipoyl"/>
    <property type="match status" value="1"/>
</dbReference>
<keyword evidence="4" id="KW-0012">Acyltransferase</keyword>
<comment type="caution">
    <text evidence="7">The sequence shown here is derived from an EMBL/GenBank/DDBJ whole genome shotgun (WGS) entry which is preliminary data.</text>
</comment>
<dbReference type="PANTHER" id="PTHR23151">
    <property type="entry name" value="DIHYDROLIPOAMIDE ACETYL/SUCCINYL-TRANSFERASE-RELATED"/>
    <property type="match status" value="1"/>
</dbReference>
<dbReference type="SUPFAM" id="SSF52777">
    <property type="entry name" value="CoA-dependent acyltransferases"/>
    <property type="match status" value="1"/>
</dbReference>
<dbReference type="InterPro" id="IPR045257">
    <property type="entry name" value="E2/Pdx1"/>
</dbReference>
<comment type="cofactor">
    <cofactor evidence="4">
        <name>(R)-lipoate</name>
        <dbReference type="ChEBI" id="CHEBI:83088"/>
    </cofactor>
</comment>
<dbReference type="FunFam" id="2.40.50.100:FF:000010">
    <property type="entry name" value="Acetyltransferase component of pyruvate dehydrogenase complex"/>
    <property type="match status" value="1"/>
</dbReference>
<keyword evidence="3" id="KW-0809">Transit peptide</keyword>
<organism evidence="7 8">
    <name type="scientific">Linnemannia schmuckeri</name>
    <dbReference type="NCBI Taxonomy" id="64567"/>
    <lineage>
        <taxon>Eukaryota</taxon>
        <taxon>Fungi</taxon>
        <taxon>Fungi incertae sedis</taxon>
        <taxon>Mucoromycota</taxon>
        <taxon>Mortierellomycotina</taxon>
        <taxon>Mortierellomycetes</taxon>
        <taxon>Mortierellales</taxon>
        <taxon>Mortierellaceae</taxon>
        <taxon>Linnemannia</taxon>
    </lineage>
</organism>
<dbReference type="AlphaFoldDB" id="A0A9P5UWH7"/>
<sequence length="453" mass="48641">MLSSVSVSRLALTTGRRSVQRAAALVPLTRAVATHNTTTRAFAASASAPRHILFTSSPMAKTNMVRYYSAKSYPSHLVINMPALSPTMTMGNIGTWQKKVGDAVAAGDVLVEIETDKAQMDFECQEEGYIAKILVDSNTKDVNISQPIAIIVENKEDIEKFADFTVDSSAAPAGPTAEKREAPKPVETPKAAEVLKPEAAKKATPASAPKAAAPAPAAPVSVAYTDIPVTNMRKIIAQRLSESKQTVPHYYVTVECEMDKVMKLREVLNKASEDKYKLSVNDFIVKASALALKAVPEANSAWMNDSMRQYHSSDICVATSTPTGLITPIVANADKKGLATISNQVKDLASRARANKLAPHEYQGGTFTISNMGMFGIKHFTAIINPPQSCILAVGSTEKRVLPARAGEEGEHRTASVMAVTLSSDHRTVDGAVAAQFLKAFKGYLEEPLKLLL</sequence>
<dbReference type="GO" id="GO:0045254">
    <property type="term" value="C:pyruvate dehydrogenase complex"/>
    <property type="evidence" value="ECO:0007669"/>
    <property type="project" value="InterPro"/>
</dbReference>
<dbReference type="Gene3D" id="2.40.50.100">
    <property type="match status" value="1"/>
</dbReference>
<dbReference type="PANTHER" id="PTHR23151:SF90">
    <property type="entry name" value="DIHYDROLIPOYLLYSINE-RESIDUE ACETYLTRANSFERASE COMPONENT OF PYRUVATE DEHYDROGENASE COMPLEX, MITOCHONDRIAL-RELATED"/>
    <property type="match status" value="1"/>
</dbReference>
<keyword evidence="4" id="KW-0808">Transferase</keyword>
<evidence type="ECO:0000256" key="1">
    <source>
        <dbReference type="ARBA" id="ARBA00007317"/>
    </source>
</evidence>
<dbReference type="InterPro" id="IPR000089">
    <property type="entry name" value="Biotin_lipoyl"/>
</dbReference>